<evidence type="ECO:0000313" key="2">
    <source>
        <dbReference type="Proteomes" id="UP000829291"/>
    </source>
</evidence>
<keyword evidence="1" id="KW-0732">Signal</keyword>
<dbReference type="KEGG" id="nlo:107227080"/>
<feature type="signal peptide" evidence="1">
    <location>
        <begin position="1"/>
        <end position="18"/>
    </location>
</feature>
<organism evidence="3">
    <name type="scientific">Neodiprion lecontei</name>
    <name type="common">Redheaded pine sawfly</name>
    <dbReference type="NCBI Taxonomy" id="441921"/>
    <lineage>
        <taxon>Eukaryota</taxon>
        <taxon>Metazoa</taxon>
        <taxon>Ecdysozoa</taxon>
        <taxon>Arthropoda</taxon>
        <taxon>Hexapoda</taxon>
        <taxon>Insecta</taxon>
        <taxon>Pterygota</taxon>
        <taxon>Neoptera</taxon>
        <taxon>Endopterygota</taxon>
        <taxon>Hymenoptera</taxon>
        <taxon>Tenthredinoidea</taxon>
        <taxon>Diprionidae</taxon>
        <taxon>Diprioninae</taxon>
        <taxon>Neodiprion</taxon>
    </lineage>
</organism>
<dbReference type="AlphaFoldDB" id="A0A6J0CAG3"/>
<name>A0A6J0CAG3_NEOLC</name>
<dbReference type="InParanoid" id="A0A6J0CAG3"/>
<dbReference type="RefSeq" id="XP_015523608.1">
    <property type="nucleotide sequence ID" value="XM_015668122.2"/>
</dbReference>
<reference evidence="3" key="1">
    <citation type="submission" date="2025-08" db="UniProtKB">
        <authorList>
            <consortium name="RefSeq"/>
        </authorList>
    </citation>
    <scope>IDENTIFICATION</scope>
    <source>
        <tissue evidence="3">Thorax and Abdomen</tissue>
    </source>
</reference>
<dbReference type="GeneID" id="107227080"/>
<feature type="chain" id="PRO_5026958352" evidence="1">
    <location>
        <begin position="19"/>
        <end position="235"/>
    </location>
</feature>
<sequence length="235" mass="25373">MFKLGLTLLTISVGTTLSRPSEQPTKFDLALAQDAVAETVSDATISTLQRGQEFVEQVADAIRFGRGRLVHSATMARNIIASMAEQFASEAENNVASAIAAKGDLIAEGRSILESLPKDSPVFFNILPPTVRETVRLESENGQGFLEKPKMSYIEGVLENFLRPTPLVDGIKESEKYGNSGDRFTGIGRAIVGGYEGFSNFLNAVVDFPVDAAKKTSRKLTETLNQFGARLIGLA</sequence>
<evidence type="ECO:0000256" key="1">
    <source>
        <dbReference type="SAM" id="SignalP"/>
    </source>
</evidence>
<gene>
    <name evidence="3" type="primary">LOC107227080</name>
</gene>
<evidence type="ECO:0000313" key="3">
    <source>
        <dbReference type="RefSeq" id="XP_015523608.1"/>
    </source>
</evidence>
<proteinExistence type="predicted"/>
<keyword evidence="2" id="KW-1185">Reference proteome</keyword>
<dbReference type="OrthoDB" id="6616542at2759"/>
<accession>A0A6J0CAG3</accession>
<protein>
    <submittedName>
        <fullName evidence="3">Uncharacterized protein LOC107227080 isoform X1</fullName>
    </submittedName>
</protein>
<dbReference type="Proteomes" id="UP000829291">
    <property type="component" value="Chromosome 4"/>
</dbReference>